<feature type="compositionally biased region" description="Basic and acidic residues" evidence="1">
    <location>
        <begin position="1"/>
        <end position="10"/>
    </location>
</feature>
<proteinExistence type="predicted"/>
<organism evidence="2 3">
    <name type="scientific">Novymonas esmeraldas</name>
    <dbReference type="NCBI Taxonomy" id="1808958"/>
    <lineage>
        <taxon>Eukaryota</taxon>
        <taxon>Discoba</taxon>
        <taxon>Euglenozoa</taxon>
        <taxon>Kinetoplastea</taxon>
        <taxon>Metakinetoplastina</taxon>
        <taxon>Trypanosomatida</taxon>
        <taxon>Trypanosomatidae</taxon>
        <taxon>Novymonas</taxon>
    </lineage>
</organism>
<reference evidence="2 3" key="1">
    <citation type="journal article" date="2021" name="MBio">
        <title>A New Model Trypanosomatid, Novymonas esmeraldas: Genomic Perception of Its 'Candidatus Pandoraea novymonadis' Endosymbiont.</title>
        <authorList>
            <person name="Zakharova A."/>
            <person name="Saura A."/>
            <person name="Butenko A."/>
            <person name="Podesvova L."/>
            <person name="Warmusova S."/>
            <person name="Kostygov A.Y."/>
            <person name="Nenarokova A."/>
            <person name="Lukes J."/>
            <person name="Opperdoes F.R."/>
            <person name="Yurchenko V."/>
        </authorList>
    </citation>
    <scope>NUCLEOTIDE SEQUENCE [LARGE SCALE GENOMIC DNA]</scope>
    <source>
        <strain evidence="2 3">E262AT.01</strain>
    </source>
</reference>
<accession>A0AAW0F2V0</accession>
<dbReference type="Proteomes" id="UP001430356">
    <property type="component" value="Unassembled WGS sequence"/>
</dbReference>
<feature type="region of interest" description="Disordered" evidence="1">
    <location>
        <begin position="1"/>
        <end position="22"/>
    </location>
</feature>
<sequence>MSCSVEKPDQVESAASGGEGSSTKYSVVRFSICVTLAPASQLSMKPARALSGSSLSSSTSARRVLRAGAVSSILMSGSSGITFVCIVCAAPATLLADAAGCGAT</sequence>
<gene>
    <name evidence="2" type="ORF">NESM_000930400</name>
</gene>
<keyword evidence="3" id="KW-1185">Reference proteome</keyword>
<evidence type="ECO:0000256" key="1">
    <source>
        <dbReference type="SAM" id="MobiDB-lite"/>
    </source>
</evidence>
<name>A0AAW0F2V0_9TRYP</name>
<evidence type="ECO:0000313" key="2">
    <source>
        <dbReference type="EMBL" id="KAK7199529.1"/>
    </source>
</evidence>
<evidence type="ECO:0000313" key="3">
    <source>
        <dbReference type="Proteomes" id="UP001430356"/>
    </source>
</evidence>
<comment type="caution">
    <text evidence="2">The sequence shown here is derived from an EMBL/GenBank/DDBJ whole genome shotgun (WGS) entry which is preliminary data.</text>
</comment>
<dbReference type="EMBL" id="JAECZO010000548">
    <property type="protein sequence ID" value="KAK7199529.1"/>
    <property type="molecule type" value="Genomic_DNA"/>
</dbReference>
<dbReference type="AlphaFoldDB" id="A0AAW0F2V0"/>
<protein>
    <submittedName>
        <fullName evidence="2">Uncharacterized protein</fullName>
    </submittedName>
</protein>